<dbReference type="PROSITE" id="PS50005">
    <property type="entry name" value="TPR"/>
    <property type="match status" value="1"/>
</dbReference>
<dbReference type="PANTHER" id="PTHR10098">
    <property type="entry name" value="RAPSYN-RELATED"/>
    <property type="match status" value="1"/>
</dbReference>
<evidence type="ECO:0000313" key="5">
    <source>
        <dbReference type="Proteomes" id="UP000192393"/>
    </source>
</evidence>
<keyword evidence="5" id="KW-1185">Reference proteome</keyword>
<dbReference type="SUPFAM" id="SSF48452">
    <property type="entry name" value="TPR-like"/>
    <property type="match status" value="1"/>
</dbReference>
<dbReference type="OrthoDB" id="1253697at2"/>
<dbReference type="STRING" id="1434700.SAMN06296427_10170"/>
<organism evidence="4 5">
    <name type="scientific">Moheibacter sediminis</name>
    <dbReference type="NCBI Taxonomy" id="1434700"/>
    <lineage>
        <taxon>Bacteria</taxon>
        <taxon>Pseudomonadati</taxon>
        <taxon>Bacteroidota</taxon>
        <taxon>Flavobacteriia</taxon>
        <taxon>Flavobacteriales</taxon>
        <taxon>Weeksellaceae</taxon>
        <taxon>Moheibacter</taxon>
    </lineage>
</organism>
<dbReference type="InterPro" id="IPR011990">
    <property type="entry name" value="TPR-like_helical_dom_sf"/>
</dbReference>
<keyword evidence="2" id="KW-0812">Transmembrane</keyword>
<protein>
    <submittedName>
        <fullName evidence="4">Tetratricopeptide repeat-containing protein</fullName>
    </submittedName>
</protein>
<keyword evidence="2" id="KW-0472">Membrane</keyword>
<keyword evidence="1" id="KW-0802">TPR repeat</keyword>
<dbReference type="Proteomes" id="UP000192393">
    <property type="component" value="Unassembled WGS sequence"/>
</dbReference>
<gene>
    <name evidence="4" type="ORF">SAMN06296427_10170</name>
</gene>
<dbReference type="AlphaFoldDB" id="A0A1W1Y802"/>
<dbReference type="EMBL" id="FWXS01000001">
    <property type="protein sequence ID" value="SMC32283.1"/>
    <property type="molecule type" value="Genomic_DNA"/>
</dbReference>
<dbReference type="SMART" id="SM00028">
    <property type="entry name" value="TPR"/>
    <property type="match status" value="5"/>
</dbReference>
<accession>A0A1W1Y802</accession>
<dbReference type="RefSeq" id="WP_084015290.1">
    <property type="nucleotide sequence ID" value="NZ_FWXS01000001.1"/>
</dbReference>
<evidence type="ECO:0000256" key="1">
    <source>
        <dbReference type="PROSITE-ProRule" id="PRU00339"/>
    </source>
</evidence>
<dbReference type="InterPro" id="IPR019734">
    <property type="entry name" value="TPR_rpt"/>
</dbReference>
<dbReference type="Pfam" id="PF13424">
    <property type="entry name" value="TPR_12"/>
    <property type="match status" value="1"/>
</dbReference>
<name>A0A1W1Y802_9FLAO</name>
<keyword evidence="2" id="KW-1133">Transmembrane helix</keyword>
<keyword evidence="3" id="KW-0732">Signal</keyword>
<evidence type="ECO:0000256" key="2">
    <source>
        <dbReference type="SAM" id="Phobius"/>
    </source>
</evidence>
<dbReference type="Gene3D" id="1.25.40.10">
    <property type="entry name" value="Tetratricopeptide repeat domain"/>
    <property type="match status" value="2"/>
</dbReference>
<reference evidence="4 5" key="1">
    <citation type="submission" date="2017-04" db="EMBL/GenBank/DDBJ databases">
        <authorList>
            <person name="Afonso C.L."/>
            <person name="Miller P.J."/>
            <person name="Scott M.A."/>
            <person name="Spackman E."/>
            <person name="Goraichik I."/>
            <person name="Dimitrov K.M."/>
            <person name="Suarez D.L."/>
            <person name="Swayne D.E."/>
        </authorList>
    </citation>
    <scope>NUCLEOTIDE SEQUENCE [LARGE SCALE GENOMIC DNA]</scope>
    <source>
        <strain evidence="4 5">CGMCC 1.12708</strain>
    </source>
</reference>
<sequence length="378" mass="43352">MKFKFKTYNFILFLGLIFSQISFAQKVSDEEYNAATLNVYDDPDKTIEVGIRMFETSRDKPKRQINALLLLSNAYSSKREYEKSLDYAIKARELSKKSNDARSEIAVLNKIAAQYHQLGINDKALQYLDESDQIIATYPYQDSVQMVIGNNHGVRGFIYRDQLSCDIAIDYFNRSINQYKKDMGNNKTLANMSVVTYNKGNCFVTLGQMDSAKITLQQSLNLAIRAEAKSLEAFSRKGLAEVYTLQGNYNDAISELNKALEISKNVGDLVLNQGIYKGFADNYLAINNWEEYQKYYDKYLETEAQNKTEERKTISVSLAKHSEEIKSEIKDLEIKFGIGFFVLIVVILAMIVLIIFGQIRFQKQFNALKSQLKFSQRD</sequence>
<proteinExistence type="predicted"/>
<evidence type="ECO:0000313" key="4">
    <source>
        <dbReference type="EMBL" id="SMC32283.1"/>
    </source>
</evidence>
<feature type="repeat" description="TPR" evidence="1">
    <location>
        <begin position="233"/>
        <end position="266"/>
    </location>
</feature>
<feature type="chain" id="PRO_5013094157" evidence="3">
    <location>
        <begin position="25"/>
        <end position="378"/>
    </location>
</feature>
<evidence type="ECO:0000256" key="3">
    <source>
        <dbReference type="SAM" id="SignalP"/>
    </source>
</evidence>
<feature type="transmembrane region" description="Helical" evidence="2">
    <location>
        <begin position="336"/>
        <end position="356"/>
    </location>
</feature>
<feature type="signal peptide" evidence="3">
    <location>
        <begin position="1"/>
        <end position="24"/>
    </location>
</feature>